<accession>A0A397TXE3</accession>
<dbReference type="EMBL" id="QKWP01007028">
    <property type="protein sequence ID" value="RIA99831.1"/>
    <property type="molecule type" value="Genomic_DNA"/>
</dbReference>
<feature type="non-terminal residue" evidence="1">
    <location>
        <position position="1"/>
    </location>
</feature>
<dbReference type="Proteomes" id="UP000266673">
    <property type="component" value="Unassembled WGS sequence"/>
</dbReference>
<sequence length="220" mass="25733">YFSHYQDDNIYKHINNLRQWSTNEEIKAIIHQAYKHAKILIKDILDMIFVSLQIYNLLISDDEDENNSDELLNSINFNQESLDDVTNLENLFISIAATEINKDNWELPDNSYLDYKEVQSNLLFISQSALNLAIPIMSDILDVELFIKIYDINHEKHEAYTSQSMEHQVSRKQSSEKLNVNYTQSLVSYLSSNVISRPGIPCQNRWKLRSRLDNLLDSNN</sequence>
<evidence type="ECO:0000313" key="1">
    <source>
        <dbReference type="EMBL" id="RIA99831.1"/>
    </source>
</evidence>
<name>A0A397TXE3_9GLOM</name>
<reference evidence="1 2" key="1">
    <citation type="submission" date="2018-06" db="EMBL/GenBank/DDBJ databases">
        <title>Comparative genomics reveals the genomic features of Rhizophagus irregularis, R. cerebriforme, R. diaphanum and Gigaspora rosea, and their symbiotic lifestyle signature.</title>
        <authorList>
            <person name="Morin E."/>
            <person name="San Clemente H."/>
            <person name="Chen E.C.H."/>
            <person name="De La Providencia I."/>
            <person name="Hainaut M."/>
            <person name="Kuo A."/>
            <person name="Kohler A."/>
            <person name="Murat C."/>
            <person name="Tang N."/>
            <person name="Roy S."/>
            <person name="Loubradou J."/>
            <person name="Henrissat B."/>
            <person name="Grigoriev I.V."/>
            <person name="Corradi N."/>
            <person name="Roux C."/>
            <person name="Martin F.M."/>
        </authorList>
    </citation>
    <scope>NUCLEOTIDE SEQUENCE [LARGE SCALE GENOMIC DNA]</scope>
    <source>
        <strain evidence="1 2">DAOM 194757</strain>
    </source>
</reference>
<dbReference type="AlphaFoldDB" id="A0A397TXE3"/>
<keyword evidence="2" id="KW-1185">Reference proteome</keyword>
<dbReference type="OrthoDB" id="2436145at2759"/>
<comment type="caution">
    <text evidence="1">The sequence shown here is derived from an EMBL/GenBank/DDBJ whole genome shotgun (WGS) entry which is preliminary data.</text>
</comment>
<proteinExistence type="predicted"/>
<organism evidence="1 2">
    <name type="scientific">Gigaspora rosea</name>
    <dbReference type="NCBI Taxonomy" id="44941"/>
    <lineage>
        <taxon>Eukaryota</taxon>
        <taxon>Fungi</taxon>
        <taxon>Fungi incertae sedis</taxon>
        <taxon>Mucoromycota</taxon>
        <taxon>Glomeromycotina</taxon>
        <taxon>Glomeromycetes</taxon>
        <taxon>Diversisporales</taxon>
        <taxon>Gigasporaceae</taxon>
        <taxon>Gigaspora</taxon>
    </lineage>
</organism>
<evidence type="ECO:0000313" key="2">
    <source>
        <dbReference type="Proteomes" id="UP000266673"/>
    </source>
</evidence>
<gene>
    <name evidence="1" type="ORF">C2G38_2237422</name>
</gene>
<protein>
    <submittedName>
        <fullName evidence="1">Uncharacterized protein</fullName>
    </submittedName>
</protein>